<dbReference type="RefSeq" id="WP_079602050.1">
    <property type="nucleotide sequence ID" value="NZ_LT670817.1"/>
</dbReference>
<evidence type="ECO:0000313" key="2">
    <source>
        <dbReference type="Proteomes" id="UP000189796"/>
    </source>
</evidence>
<dbReference type="OrthoDB" id="95478at2"/>
<dbReference type="Proteomes" id="UP000189796">
    <property type="component" value="Chromosome I"/>
</dbReference>
<accession>A0A1M5NSK2</accession>
<evidence type="ECO:0000313" key="1">
    <source>
        <dbReference type="EMBL" id="SHG92531.1"/>
    </source>
</evidence>
<protein>
    <recommendedName>
        <fullName evidence="3">Permuted papain-like amidase enzyme, YaeF/YiiX, C92 family</fullName>
    </recommendedName>
</protein>
<gene>
    <name evidence="1" type="ORF">SAMN05443248_3101</name>
</gene>
<evidence type="ECO:0008006" key="3">
    <source>
        <dbReference type="Google" id="ProtNLM"/>
    </source>
</evidence>
<dbReference type="AlphaFoldDB" id="A0A1M5NSK2"/>
<organism evidence="1 2">
    <name type="scientific">Bradyrhizobium erythrophlei</name>
    <dbReference type="NCBI Taxonomy" id="1437360"/>
    <lineage>
        <taxon>Bacteria</taxon>
        <taxon>Pseudomonadati</taxon>
        <taxon>Pseudomonadota</taxon>
        <taxon>Alphaproteobacteria</taxon>
        <taxon>Hyphomicrobiales</taxon>
        <taxon>Nitrobacteraceae</taxon>
        <taxon>Bradyrhizobium</taxon>
    </lineage>
</organism>
<dbReference type="EMBL" id="LT670817">
    <property type="protein sequence ID" value="SHG92531.1"/>
    <property type="molecule type" value="Genomic_DNA"/>
</dbReference>
<reference evidence="1 2" key="1">
    <citation type="submission" date="2016-11" db="EMBL/GenBank/DDBJ databases">
        <authorList>
            <person name="Jaros S."/>
            <person name="Januszkiewicz K."/>
            <person name="Wedrychowicz H."/>
        </authorList>
    </citation>
    <scope>NUCLEOTIDE SEQUENCE [LARGE SCALE GENOMIC DNA]</scope>
    <source>
        <strain evidence="1 2">GAS138</strain>
    </source>
</reference>
<name>A0A1M5NSK2_9BRAD</name>
<dbReference type="SUPFAM" id="SSF54001">
    <property type="entry name" value="Cysteine proteinases"/>
    <property type="match status" value="1"/>
</dbReference>
<sequence>MITIRFVTGHDLVSDGIRAFEYGFWATHVEALMPDGTLLGAHAEGGVLARPHDYDKSVFTRELYVSIPATAAQTDAFHSFLRSQIDKPYDFKAIAGIALERDWQSTNAWFCSELQAAGLCRPEVAIFPPHLATEFNHVTPRDLLLIVSGRIDLAA</sequence>
<dbReference type="Gene3D" id="3.90.1720.10">
    <property type="entry name" value="endopeptidase domain like (from Nostoc punctiforme)"/>
    <property type="match status" value="1"/>
</dbReference>
<proteinExistence type="predicted"/>
<dbReference type="InterPro" id="IPR038765">
    <property type="entry name" value="Papain-like_cys_pep_sf"/>
</dbReference>